<keyword evidence="6" id="KW-0479">Metal-binding</keyword>
<comment type="similarity">
    <text evidence="1">Belongs to the class-II aminoacyl-tRNA synthetase family.</text>
</comment>
<dbReference type="InterPro" id="IPR002320">
    <property type="entry name" value="Thr-tRNA-ligase_IIa"/>
</dbReference>
<organism evidence="16">
    <name type="scientific">hydrothermal vent metagenome</name>
    <dbReference type="NCBI Taxonomy" id="652676"/>
    <lineage>
        <taxon>unclassified sequences</taxon>
        <taxon>metagenomes</taxon>
        <taxon>ecological metagenomes</taxon>
    </lineage>
</organism>
<evidence type="ECO:0000256" key="9">
    <source>
        <dbReference type="ARBA" id="ARBA00022840"/>
    </source>
</evidence>
<keyword evidence="3" id="KW-0963">Cytoplasm</keyword>
<dbReference type="PRINTS" id="PR01047">
    <property type="entry name" value="TRNASYNTHTHR"/>
</dbReference>
<dbReference type="InterPro" id="IPR018163">
    <property type="entry name" value="Thr/Ala-tRNA-synth_IIc_edit"/>
</dbReference>
<dbReference type="SMART" id="SM00863">
    <property type="entry name" value="tRNA_SAD"/>
    <property type="match status" value="1"/>
</dbReference>
<evidence type="ECO:0000313" key="16">
    <source>
        <dbReference type="EMBL" id="VAV84911.1"/>
    </source>
</evidence>
<dbReference type="FunFam" id="3.30.930.10:FF:000002">
    <property type="entry name" value="Threonine--tRNA ligase"/>
    <property type="match status" value="1"/>
</dbReference>
<dbReference type="CDD" id="cd00771">
    <property type="entry name" value="ThrRS_core"/>
    <property type="match status" value="1"/>
</dbReference>
<evidence type="ECO:0000256" key="11">
    <source>
        <dbReference type="ARBA" id="ARBA00022917"/>
    </source>
</evidence>
<dbReference type="InterPro" id="IPR033728">
    <property type="entry name" value="ThrRS_core"/>
</dbReference>
<dbReference type="CDD" id="cd00860">
    <property type="entry name" value="ThrRS_anticodon"/>
    <property type="match status" value="1"/>
</dbReference>
<evidence type="ECO:0000259" key="15">
    <source>
        <dbReference type="PROSITE" id="PS50862"/>
    </source>
</evidence>
<dbReference type="SUPFAM" id="SSF55681">
    <property type="entry name" value="Class II aaRS and biotin synthetases"/>
    <property type="match status" value="1"/>
</dbReference>
<accession>A0A3B0QXV0</accession>
<keyword evidence="8" id="KW-0862">Zinc</keyword>
<dbReference type="Pfam" id="PF03129">
    <property type="entry name" value="HGTP_anticodon"/>
    <property type="match status" value="1"/>
</dbReference>
<keyword evidence="9" id="KW-0067">ATP-binding</keyword>
<evidence type="ECO:0000256" key="3">
    <source>
        <dbReference type="ARBA" id="ARBA00022490"/>
    </source>
</evidence>
<dbReference type="InterPro" id="IPR004154">
    <property type="entry name" value="Anticodon-bd"/>
</dbReference>
<dbReference type="Pfam" id="PF07973">
    <property type="entry name" value="tRNA_SAD"/>
    <property type="match status" value="1"/>
</dbReference>
<name>A0A3B0QXV0_9ZZZZ</name>
<dbReference type="SUPFAM" id="SSF52954">
    <property type="entry name" value="Class II aaRS ABD-related"/>
    <property type="match status" value="1"/>
</dbReference>
<dbReference type="EC" id="6.1.1.3" evidence="2"/>
<gene>
    <name evidence="16" type="ORF">MNBD_DELTA01-846</name>
</gene>
<dbReference type="GO" id="GO:0004829">
    <property type="term" value="F:threonine-tRNA ligase activity"/>
    <property type="evidence" value="ECO:0007669"/>
    <property type="project" value="UniProtKB-EC"/>
</dbReference>
<dbReference type="PANTHER" id="PTHR11451">
    <property type="entry name" value="THREONINE-TRNA LIGASE"/>
    <property type="match status" value="1"/>
</dbReference>
<keyword evidence="12 16" id="KW-0030">Aminoacyl-tRNA synthetase</keyword>
<evidence type="ECO:0000256" key="4">
    <source>
        <dbReference type="ARBA" id="ARBA00022555"/>
    </source>
</evidence>
<dbReference type="FunFam" id="3.40.50.800:FF:000001">
    <property type="entry name" value="Threonine--tRNA ligase"/>
    <property type="match status" value="1"/>
</dbReference>
<dbReference type="SUPFAM" id="SSF55186">
    <property type="entry name" value="ThrRS/AlaRS common domain"/>
    <property type="match status" value="1"/>
</dbReference>
<dbReference type="PANTHER" id="PTHR11451:SF44">
    <property type="entry name" value="THREONINE--TRNA LIGASE, CHLOROPLASTIC_MITOCHONDRIAL 2"/>
    <property type="match status" value="1"/>
</dbReference>
<evidence type="ECO:0000256" key="6">
    <source>
        <dbReference type="ARBA" id="ARBA00022723"/>
    </source>
</evidence>
<dbReference type="GO" id="GO:0005524">
    <property type="term" value="F:ATP binding"/>
    <property type="evidence" value="ECO:0007669"/>
    <property type="project" value="UniProtKB-KW"/>
</dbReference>
<feature type="domain" description="Aminoacyl-transfer RNA synthetases class-II family profile" evidence="15">
    <location>
        <begin position="290"/>
        <end position="583"/>
    </location>
</feature>
<dbReference type="GO" id="GO:0000049">
    <property type="term" value="F:tRNA binding"/>
    <property type="evidence" value="ECO:0007669"/>
    <property type="project" value="UniProtKB-KW"/>
</dbReference>
<dbReference type="InterPro" id="IPR036621">
    <property type="entry name" value="Anticodon-bd_dom_sf"/>
</dbReference>
<evidence type="ECO:0000256" key="10">
    <source>
        <dbReference type="ARBA" id="ARBA00022884"/>
    </source>
</evidence>
<dbReference type="EMBL" id="UOEA01000077">
    <property type="protein sequence ID" value="VAV84911.1"/>
    <property type="molecule type" value="Genomic_DNA"/>
</dbReference>
<evidence type="ECO:0000256" key="5">
    <source>
        <dbReference type="ARBA" id="ARBA00022598"/>
    </source>
</evidence>
<comment type="catalytic activity">
    <reaction evidence="14">
        <text>tRNA(Thr) + L-threonine + ATP = L-threonyl-tRNA(Thr) + AMP + diphosphate + H(+)</text>
        <dbReference type="Rhea" id="RHEA:24624"/>
        <dbReference type="Rhea" id="RHEA-COMP:9670"/>
        <dbReference type="Rhea" id="RHEA-COMP:9704"/>
        <dbReference type="ChEBI" id="CHEBI:15378"/>
        <dbReference type="ChEBI" id="CHEBI:30616"/>
        <dbReference type="ChEBI" id="CHEBI:33019"/>
        <dbReference type="ChEBI" id="CHEBI:57926"/>
        <dbReference type="ChEBI" id="CHEBI:78442"/>
        <dbReference type="ChEBI" id="CHEBI:78534"/>
        <dbReference type="ChEBI" id="CHEBI:456215"/>
        <dbReference type="EC" id="6.1.1.3"/>
    </reaction>
</comment>
<dbReference type="InterPro" id="IPR012947">
    <property type="entry name" value="tRNA_SAD"/>
</dbReference>
<evidence type="ECO:0000256" key="13">
    <source>
        <dbReference type="ARBA" id="ARBA00031900"/>
    </source>
</evidence>
<dbReference type="Gene3D" id="3.30.54.20">
    <property type="match status" value="1"/>
</dbReference>
<dbReference type="FunFam" id="3.30.980.10:FF:000005">
    <property type="entry name" value="Threonyl-tRNA synthetase, mitochondrial"/>
    <property type="match status" value="1"/>
</dbReference>
<keyword evidence="11" id="KW-0648">Protein biosynthesis</keyword>
<dbReference type="GO" id="GO:0046872">
    <property type="term" value="F:metal ion binding"/>
    <property type="evidence" value="ECO:0007669"/>
    <property type="project" value="UniProtKB-KW"/>
</dbReference>
<evidence type="ECO:0000256" key="1">
    <source>
        <dbReference type="ARBA" id="ARBA00008226"/>
    </source>
</evidence>
<keyword evidence="10" id="KW-0694">RNA-binding</keyword>
<dbReference type="PROSITE" id="PS50862">
    <property type="entry name" value="AA_TRNA_LIGASE_II"/>
    <property type="match status" value="1"/>
</dbReference>
<reference evidence="16" key="1">
    <citation type="submission" date="2018-06" db="EMBL/GenBank/DDBJ databases">
        <authorList>
            <person name="Zhirakovskaya E."/>
        </authorList>
    </citation>
    <scope>NUCLEOTIDE SEQUENCE</scope>
</reference>
<dbReference type="AlphaFoldDB" id="A0A3B0QXV0"/>
<dbReference type="GO" id="GO:0006435">
    <property type="term" value="P:threonyl-tRNA aminoacylation"/>
    <property type="evidence" value="ECO:0007669"/>
    <property type="project" value="InterPro"/>
</dbReference>
<proteinExistence type="inferred from homology"/>
<dbReference type="GO" id="GO:0005737">
    <property type="term" value="C:cytoplasm"/>
    <property type="evidence" value="ECO:0007669"/>
    <property type="project" value="InterPro"/>
</dbReference>
<protein>
    <recommendedName>
        <fullName evidence="2">threonine--tRNA ligase</fullName>
        <ecNumber evidence="2">6.1.1.3</ecNumber>
    </recommendedName>
    <alternativeName>
        <fullName evidence="13">Threonyl-tRNA synthetase</fullName>
    </alternativeName>
</protein>
<evidence type="ECO:0000256" key="7">
    <source>
        <dbReference type="ARBA" id="ARBA00022741"/>
    </source>
</evidence>
<dbReference type="InterPro" id="IPR002314">
    <property type="entry name" value="aa-tRNA-synt_IIb"/>
</dbReference>
<evidence type="ECO:0000256" key="14">
    <source>
        <dbReference type="ARBA" id="ARBA00049515"/>
    </source>
</evidence>
<keyword evidence="5 16" id="KW-0436">Ligase</keyword>
<evidence type="ECO:0000256" key="12">
    <source>
        <dbReference type="ARBA" id="ARBA00023146"/>
    </source>
</evidence>
<dbReference type="Pfam" id="PF00587">
    <property type="entry name" value="tRNA-synt_2b"/>
    <property type="match status" value="1"/>
</dbReference>
<dbReference type="Gene3D" id="3.30.980.10">
    <property type="entry name" value="Threonyl-trna Synthetase, Chain A, domain 2"/>
    <property type="match status" value="1"/>
</dbReference>
<dbReference type="InterPro" id="IPR006195">
    <property type="entry name" value="aa-tRNA-synth_II"/>
</dbReference>
<dbReference type="InterPro" id="IPR047246">
    <property type="entry name" value="ThrRS_anticodon"/>
</dbReference>
<keyword evidence="4" id="KW-0820">tRNA-binding</keyword>
<dbReference type="HAMAP" id="MF_00184">
    <property type="entry name" value="Thr_tRNA_synth"/>
    <property type="match status" value="1"/>
</dbReference>
<dbReference type="FunFam" id="3.30.54.20:FF:000002">
    <property type="entry name" value="Threonine--tRNA ligase"/>
    <property type="match status" value="1"/>
</dbReference>
<evidence type="ECO:0000256" key="8">
    <source>
        <dbReference type="ARBA" id="ARBA00022833"/>
    </source>
</evidence>
<sequence>MLDGCPDVQSGSGRGGCPAGFIFYFFEVFNTGRDKGDMSETTTVVNRRVALAGGAEVTLDSGETVFDALKALLPKAELKKVVAAVVGGVEVDLSSPLVTSGEVLTIEPLTIDSKEGLDVYRHTAAHVMAQAIKAIYKDARLAIGPTIENGFYYDVDVAEPFTPDDLRKIEKKMAEIVKSNLPLVREVVGKDEALALFKDAGEIYKEEIINDLDGDTVSLYRQGNFVDLCRGPHLASTGRVRAFRLTTSAGAYWRGDESRKMLQRIYGTAFADKKELSEYLKRLEEAKKRDHRRLGKELDLFSISDEIGAGLVLWHPNGSIIRNVIEQFWKDEHARHDYSLIYTPHIAKVDLWKTSGHWDFYRESLFSPMDVDGQEYIVKPMNCPFHIEIYKSGLRSYRDLPIRYAELGTVYRYERSGVLHGLLRVRGFTQDDAHIYLTRSQLKDEIQEVLKFTLYILRAFGFNEYDIYLSTRPDKYVGSLDNWAAAEAALKGALEGEGLGYEIDPGEGVFYGPKIDIKIKDVLGRSWQCSTIQVDFNLPERFNVNYRNEKGEPEQVIMVHRALMGSLERFFGCLIEHYAGAFPLWLAPVQALVLNVTERTDDYAKGVYRKLRSAGIRAELDNRNETLGYKIREGRNRKVPYMVIVGDKEAEAGLVAPRSREEGELPLAAIDEFIEELYRQGRPPQ</sequence>
<evidence type="ECO:0000256" key="2">
    <source>
        <dbReference type="ARBA" id="ARBA00013163"/>
    </source>
</evidence>
<keyword evidence="7" id="KW-0547">Nucleotide-binding</keyword>
<dbReference type="Gene3D" id="3.40.50.800">
    <property type="entry name" value="Anticodon-binding domain"/>
    <property type="match status" value="1"/>
</dbReference>
<dbReference type="InterPro" id="IPR045864">
    <property type="entry name" value="aa-tRNA-synth_II/BPL/LPL"/>
</dbReference>
<dbReference type="NCBIfam" id="TIGR00418">
    <property type="entry name" value="thrS"/>
    <property type="match status" value="1"/>
</dbReference>
<dbReference type="Gene3D" id="3.30.930.10">
    <property type="entry name" value="Bira Bifunctional Protein, Domain 2"/>
    <property type="match status" value="1"/>
</dbReference>